<dbReference type="Gene3D" id="1.25.40.10">
    <property type="entry name" value="Tetratricopeptide repeat domain"/>
    <property type="match status" value="1"/>
</dbReference>
<dbReference type="InParanoid" id="A0A409YDH4"/>
<dbReference type="AlphaFoldDB" id="A0A409YDH4"/>
<feature type="compositionally biased region" description="Acidic residues" evidence="1">
    <location>
        <begin position="694"/>
        <end position="711"/>
    </location>
</feature>
<name>A0A409YDH4_9AGAR</name>
<sequence>MPSLHRKSSRRSFLASISRFYSTKSVAPAPAPIQSLETPVSSTPLIKAVAQNPSLSSQQETERLTKDITPVETAAVILDNGDTSQRQAALLDGLSTAATVLDNLSSLIPFPPAASLIAVSLKIISLFKNAAHVRIECLDLCNRIATYVLLVVEEVKDQDTPSPQLLGDLNSFQTVLNGLYSKLTKDIPSDQNAMIAAINSGAHAGVIQSCEVELQRQIERFQVLRSIHDGKVLFKTLVQTREIFKLSSEANQRLRRIDYKLEVGLEELKTLLQRGRAPQKGSAEVMPPTTNLLGCDVFITQVVGSLKNGISVCMLGAEGAGKTSIAVQIMNDRRITSTFTDANRFWVPCSRANTFRKFEDLLCSQVHTNSKLGHANRFMGLQRALSVLPGRKLILLDDFENVWNAARPECRKALEALTNNTNVIVLITMKSQSSSQQNTFDDAFSPCVTLVIPSLKPQVAKQLFGSYYALKDTDEEKASLNVILEKLAGRPSLIKLMAIRAVNSSIADIKDMVQQIDASGDPASFIIKDSLVRLQHVPNAQRILNTLGLFPSGLQQGQLDTWLSFRNSEALGYLRGIGLVFYNSGNDRWFLSPLIRSYLPATDRIATSARKDAHDRVLQILQEHSEIRKGPVSQDSFKRDMEDLSKHEPGLTEIVVDMMDMLNQESNAKEANKGKQKGGKGEVAGKNRTTQGTAEEEADDGSPETPLDDQGDGNPSQQDDSDVVAGKTKVLEALLVFCVYQRWSRANRDVAEAAVRLADQWKSPMLAELRDLLGAIHIQLDQYQDAYTQFNLAAKTFKSNKDFLGMVRSSTRSMKAQCSRYQGKTNDSLLLSADKLAHDVGLPTTYTLQQAKTEYPLNDNSNDVASPKDLDLLLQLKAGSEADQDPFRRAEMLARIQVGKAHLYRCGRKGPECLDRVEVALYLAKDVLKNTTLTIDCQYLRARALALTGRYMDALQELDRVIAFYEDFGIEGKGIESGAYVYNAKTRALKGAQQWGPVLFEAAQRAVTMCQTYGSPFAAGDALVEYGELFIRKEKWKEAALIYEEALKEYQRVGTEFDPAQTEACTMNLLYARVKEDLPNIKFVVPLRA</sequence>
<proteinExistence type="predicted"/>
<dbReference type="Proteomes" id="UP000284842">
    <property type="component" value="Unassembled WGS sequence"/>
</dbReference>
<dbReference type="EMBL" id="NHTK01001275">
    <property type="protein sequence ID" value="PPR01059.1"/>
    <property type="molecule type" value="Genomic_DNA"/>
</dbReference>
<feature type="domain" description="NACHT" evidence="2">
    <location>
        <begin position="312"/>
        <end position="466"/>
    </location>
</feature>
<dbReference type="InterPro" id="IPR027417">
    <property type="entry name" value="P-loop_NTPase"/>
</dbReference>
<dbReference type="CDD" id="cd21037">
    <property type="entry name" value="MLKL_NTD"/>
    <property type="match status" value="1"/>
</dbReference>
<gene>
    <name evidence="3" type="ORF">CVT24_000598</name>
</gene>
<accession>A0A409YDH4</accession>
<dbReference type="InterPro" id="IPR011990">
    <property type="entry name" value="TPR-like_helical_dom_sf"/>
</dbReference>
<feature type="region of interest" description="Disordered" evidence="1">
    <location>
        <begin position="668"/>
        <end position="723"/>
    </location>
</feature>
<dbReference type="OrthoDB" id="3052556at2759"/>
<evidence type="ECO:0000259" key="2">
    <source>
        <dbReference type="Pfam" id="PF05729"/>
    </source>
</evidence>
<organism evidence="3 4">
    <name type="scientific">Panaeolus cyanescens</name>
    <dbReference type="NCBI Taxonomy" id="181874"/>
    <lineage>
        <taxon>Eukaryota</taxon>
        <taxon>Fungi</taxon>
        <taxon>Dikarya</taxon>
        <taxon>Basidiomycota</taxon>
        <taxon>Agaricomycotina</taxon>
        <taxon>Agaricomycetes</taxon>
        <taxon>Agaricomycetidae</taxon>
        <taxon>Agaricales</taxon>
        <taxon>Agaricineae</taxon>
        <taxon>Galeropsidaceae</taxon>
        <taxon>Panaeolus</taxon>
    </lineage>
</organism>
<comment type="caution">
    <text evidence="3">The sequence shown here is derived from an EMBL/GenBank/DDBJ whole genome shotgun (WGS) entry which is preliminary data.</text>
</comment>
<reference evidence="3 4" key="1">
    <citation type="journal article" date="2018" name="Evol. Lett.">
        <title>Horizontal gene cluster transfer increased hallucinogenic mushroom diversity.</title>
        <authorList>
            <person name="Reynolds H.T."/>
            <person name="Vijayakumar V."/>
            <person name="Gluck-Thaler E."/>
            <person name="Korotkin H.B."/>
            <person name="Matheny P.B."/>
            <person name="Slot J.C."/>
        </authorList>
    </citation>
    <scope>NUCLEOTIDE SEQUENCE [LARGE SCALE GENOMIC DNA]</scope>
    <source>
        <strain evidence="3 4">2629</strain>
    </source>
</reference>
<evidence type="ECO:0000256" key="1">
    <source>
        <dbReference type="SAM" id="MobiDB-lite"/>
    </source>
</evidence>
<dbReference type="Pfam" id="PF05729">
    <property type="entry name" value="NACHT"/>
    <property type="match status" value="1"/>
</dbReference>
<protein>
    <recommendedName>
        <fullName evidence="2">NACHT domain-containing protein</fullName>
    </recommendedName>
</protein>
<dbReference type="GO" id="GO:0043531">
    <property type="term" value="F:ADP binding"/>
    <property type="evidence" value="ECO:0007669"/>
    <property type="project" value="InterPro"/>
</dbReference>
<dbReference type="SUPFAM" id="SSF52540">
    <property type="entry name" value="P-loop containing nucleoside triphosphate hydrolases"/>
    <property type="match status" value="1"/>
</dbReference>
<dbReference type="SUPFAM" id="SSF48452">
    <property type="entry name" value="TPR-like"/>
    <property type="match status" value="1"/>
</dbReference>
<dbReference type="SMART" id="SM00028">
    <property type="entry name" value="TPR"/>
    <property type="match status" value="3"/>
</dbReference>
<feature type="compositionally biased region" description="Basic and acidic residues" evidence="1">
    <location>
        <begin position="668"/>
        <end position="685"/>
    </location>
</feature>
<evidence type="ECO:0000313" key="3">
    <source>
        <dbReference type="EMBL" id="PPR01059.1"/>
    </source>
</evidence>
<keyword evidence="4" id="KW-1185">Reference proteome</keyword>
<dbReference type="Gene3D" id="3.40.50.300">
    <property type="entry name" value="P-loop containing nucleotide triphosphate hydrolases"/>
    <property type="match status" value="1"/>
</dbReference>
<dbReference type="InterPro" id="IPR059179">
    <property type="entry name" value="MLKL-like_MCAfunc"/>
</dbReference>
<dbReference type="InterPro" id="IPR019734">
    <property type="entry name" value="TPR_rpt"/>
</dbReference>
<evidence type="ECO:0000313" key="4">
    <source>
        <dbReference type="Proteomes" id="UP000284842"/>
    </source>
</evidence>
<dbReference type="InterPro" id="IPR007111">
    <property type="entry name" value="NACHT_NTPase"/>
</dbReference>